<dbReference type="Proteomes" id="UP001628192">
    <property type="component" value="Unassembled WGS sequence"/>
</dbReference>
<evidence type="ECO:0000313" key="2">
    <source>
        <dbReference type="Proteomes" id="UP001628192"/>
    </source>
</evidence>
<sequence>MFCIPYTTETAHLLGTSDHYEPPKPPHEYKWGDKVEVNFCGDWGIALYIAPTTDREEHWCSTKKLPYNMTAFKSSEIRPLEPSHD</sequence>
<gene>
    <name evidence="1" type="ORF">Defa_19940</name>
</gene>
<reference evidence="1 2" key="1">
    <citation type="journal article" date="2025" name="Int. J. Syst. Evol. Microbiol.">
        <title>Desulfovibrio falkowii sp. nov., Porphyromonas miyakawae sp. nov., Mediterraneibacter flintii sp. nov. and Owariibacterium komagatae gen. nov., sp. nov., isolated from human faeces.</title>
        <authorList>
            <person name="Hamaguchi T."/>
            <person name="Ohara M."/>
            <person name="Hisatomi A."/>
            <person name="Sekiguchi K."/>
            <person name="Takeda J.I."/>
            <person name="Ueyama J."/>
            <person name="Ito M."/>
            <person name="Nishiwaki H."/>
            <person name="Ogi T."/>
            <person name="Hirayama M."/>
            <person name="Ohkuma M."/>
            <person name="Sakamoto M."/>
            <person name="Ohno K."/>
        </authorList>
    </citation>
    <scope>NUCLEOTIDE SEQUENCE [LARGE SCALE GENOMIC DNA]</scope>
    <source>
        <strain evidence="1 2">13CB8C</strain>
    </source>
</reference>
<dbReference type="EMBL" id="BAAFSG010000001">
    <property type="protein sequence ID" value="GAB1254507.1"/>
    <property type="molecule type" value="Genomic_DNA"/>
</dbReference>
<accession>A0ABQ0EA71</accession>
<keyword evidence="2" id="KW-1185">Reference proteome</keyword>
<evidence type="ECO:0000313" key="1">
    <source>
        <dbReference type="EMBL" id="GAB1254507.1"/>
    </source>
</evidence>
<organism evidence="1 2">
    <name type="scientific">Desulfovibrio falkowii</name>
    <dbReference type="NCBI Taxonomy" id="3136602"/>
    <lineage>
        <taxon>Bacteria</taxon>
        <taxon>Pseudomonadati</taxon>
        <taxon>Thermodesulfobacteriota</taxon>
        <taxon>Desulfovibrionia</taxon>
        <taxon>Desulfovibrionales</taxon>
        <taxon>Desulfovibrionaceae</taxon>
        <taxon>Desulfovibrio</taxon>
    </lineage>
</organism>
<protein>
    <submittedName>
        <fullName evidence="1">Uncharacterized protein</fullName>
    </submittedName>
</protein>
<name>A0ABQ0EA71_9BACT</name>
<comment type="caution">
    <text evidence="1">The sequence shown here is derived from an EMBL/GenBank/DDBJ whole genome shotgun (WGS) entry which is preliminary data.</text>
</comment>
<proteinExistence type="predicted"/>